<dbReference type="GeneID" id="91564851"/>
<sequence length="96" mass="10897">MKTMIMCALALSIGLPVVASAAEADVVVRTHHRHHGSVKIINEDGQRLHHRRHGTVAFYDHGRRHHHRDTVVVTGSVSTHRHHHRHHPVVIENDGY</sequence>
<gene>
    <name evidence="2" type="ORF">LRP29_26305</name>
</gene>
<dbReference type="PROSITE" id="PS00430">
    <property type="entry name" value="TONB_DEPENDENT_REC_1"/>
    <property type="match status" value="1"/>
</dbReference>
<protein>
    <submittedName>
        <fullName evidence="2">Uncharacterized protein</fullName>
    </submittedName>
</protein>
<keyword evidence="1" id="KW-0732">Signal</keyword>
<evidence type="ECO:0000313" key="3">
    <source>
        <dbReference type="Proteomes" id="UP001060070"/>
    </source>
</evidence>
<reference evidence="2 3" key="1">
    <citation type="journal article" date="2022" name="Microbiol. Resour. Announc.">
        <title>Complete Genome Sequence of Mesorhizobium ciceri Strain R30, a Rhizobium Used as a Commercial Inoculant for Chickpea in Argentina.</title>
        <authorList>
            <person name="Foresto E."/>
            <person name="Revale S."/>
            <person name="Primo E."/>
            <person name="Nievas F."/>
            <person name="Carezzano E."/>
            <person name="Puente M."/>
            <person name="Alzari P."/>
            <person name="Mart M."/>
            <person name="Ben-Assaya M."/>
            <person name="Mornico D."/>
            <person name="Santoro M."/>
            <person name="Mart F."/>
            <person name="Giordano W."/>
            <person name="Bogino P."/>
        </authorList>
    </citation>
    <scope>NUCLEOTIDE SEQUENCE [LARGE SCALE GENOMIC DNA]</scope>
    <source>
        <strain evidence="2 3">R30</strain>
    </source>
</reference>
<feature type="signal peptide" evidence="1">
    <location>
        <begin position="1"/>
        <end position="21"/>
    </location>
</feature>
<dbReference type="Proteomes" id="UP001060070">
    <property type="component" value="Chromosome"/>
</dbReference>
<dbReference type="EMBL" id="CP088147">
    <property type="protein sequence ID" value="UTU50954.1"/>
    <property type="molecule type" value="Genomic_DNA"/>
</dbReference>
<dbReference type="RefSeq" id="WP_024503706.1">
    <property type="nucleotide sequence ID" value="NZ_CP088147.1"/>
</dbReference>
<dbReference type="AlphaFoldDB" id="A0AB38T8M2"/>
<organism evidence="2 3">
    <name type="scientific">Mesorhizobium ciceri</name>
    <dbReference type="NCBI Taxonomy" id="39645"/>
    <lineage>
        <taxon>Bacteria</taxon>
        <taxon>Pseudomonadati</taxon>
        <taxon>Pseudomonadota</taxon>
        <taxon>Alphaproteobacteria</taxon>
        <taxon>Hyphomicrobiales</taxon>
        <taxon>Phyllobacteriaceae</taxon>
        <taxon>Mesorhizobium</taxon>
    </lineage>
</organism>
<proteinExistence type="predicted"/>
<dbReference type="InterPro" id="IPR010916">
    <property type="entry name" value="TonB_box_CS"/>
</dbReference>
<evidence type="ECO:0000313" key="2">
    <source>
        <dbReference type="EMBL" id="UTU50954.1"/>
    </source>
</evidence>
<accession>A0AB38T8M2</accession>
<name>A0AB38T8M2_9HYPH</name>
<evidence type="ECO:0000256" key="1">
    <source>
        <dbReference type="SAM" id="SignalP"/>
    </source>
</evidence>
<keyword evidence="3" id="KW-1185">Reference proteome</keyword>
<feature type="chain" id="PRO_5044226161" evidence="1">
    <location>
        <begin position="22"/>
        <end position="96"/>
    </location>
</feature>